<dbReference type="STRING" id="671143.DAMO_0108"/>
<dbReference type="Proteomes" id="UP000006898">
    <property type="component" value="Chromosome"/>
</dbReference>
<evidence type="ECO:0008006" key="3">
    <source>
        <dbReference type="Google" id="ProtNLM"/>
    </source>
</evidence>
<dbReference type="InterPro" id="IPR019239">
    <property type="entry name" value="VapB_antitoxin"/>
</dbReference>
<organism evidence="1 2">
    <name type="scientific">Methylomirabilis oxygeniifera</name>
    <dbReference type="NCBI Taxonomy" id="671143"/>
    <lineage>
        <taxon>Bacteria</taxon>
        <taxon>Candidatus Methylomirabilota</taxon>
        <taxon>Candidatus Methylomirabilia</taxon>
        <taxon>Candidatus Methylomirabilales</taxon>
        <taxon>Candidatus Methylomirabilaceae</taxon>
        <taxon>Candidatus Methylomirabilis</taxon>
    </lineage>
</organism>
<dbReference type="HOGENOM" id="CLU_179376_3_2_0"/>
<dbReference type="EMBL" id="FP565575">
    <property type="protein sequence ID" value="CBE67225.1"/>
    <property type="molecule type" value="Genomic_DNA"/>
</dbReference>
<proteinExistence type="predicted"/>
<sequence>MRTTLEIDNTLLKQAQVLTKAKTKKEVIHRSLEALIRQQRIERLLGKLGHFPLDLTPRKLAKLRADG</sequence>
<protein>
    <recommendedName>
        <fullName evidence="3">DUF2191 domain-containing protein</fullName>
    </recommendedName>
</protein>
<name>D5MI75_METO1</name>
<evidence type="ECO:0000313" key="1">
    <source>
        <dbReference type="EMBL" id="CBE67225.1"/>
    </source>
</evidence>
<evidence type="ECO:0000313" key="2">
    <source>
        <dbReference type="Proteomes" id="UP000006898"/>
    </source>
</evidence>
<reference evidence="1 2" key="1">
    <citation type="journal article" date="2010" name="Nature">
        <title>Nitrite-driven anaerobic methane oxidation by oxygenic bacteria.</title>
        <authorList>
            <person name="Ettwig K.F."/>
            <person name="Butler M.K."/>
            <person name="Le Paslier D."/>
            <person name="Pelletier E."/>
            <person name="Mangenot S."/>
            <person name="Kuypers M.M.M."/>
            <person name="Schreiber F."/>
            <person name="Dutilh B.E."/>
            <person name="Zedelius J."/>
            <person name="de Beer D."/>
            <person name="Gloerich J."/>
            <person name="Wessels H.J.C.T."/>
            <person name="van Allen T."/>
            <person name="Luesken F."/>
            <person name="Wu M."/>
            <person name="van de Pas-Schoonen K.T."/>
            <person name="Op den Camp H.J.M."/>
            <person name="Janssen-Megens E.M."/>
            <person name="Francoijs K-J."/>
            <person name="Stunnenberg H."/>
            <person name="Weissenbach J."/>
            <person name="Jetten M.S.M."/>
            <person name="Strous M."/>
        </authorList>
    </citation>
    <scope>NUCLEOTIDE SEQUENCE [LARGE SCALE GENOMIC DNA]</scope>
</reference>
<dbReference type="KEGG" id="mox:DAMO_0108"/>
<gene>
    <name evidence="1" type="ORF">DAMO_0108</name>
</gene>
<dbReference type="Pfam" id="PF09957">
    <property type="entry name" value="VapB_antitoxin"/>
    <property type="match status" value="1"/>
</dbReference>
<accession>D5MI75</accession>
<dbReference type="AlphaFoldDB" id="D5MI75"/>
<dbReference type="eggNOG" id="COG5450">
    <property type="taxonomic scope" value="Bacteria"/>
</dbReference>